<gene>
    <name evidence="7" type="ORF">Ahy_B02g058615</name>
</gene>
<dbReference type="PANTHER" id="PTHR11945">
    <property type="entry name" value="MADS BOX PROTEIN"/>
    <property type="match status" value="1"/>
</dbReference>
<evidence type="ECO:0000256" key="1">
    <source>
        <dbReference type="ARBA" id="ARBA00004123"/>
    </source>
</evidence>
<dbReference type="GO" id="GO:0005634">
    <property type="term" value="C:nucleus"/>
    <property type="evidence" value="ECO:0007669"/>
    <property type="project" value="UniProtKB-SubCell"/>
</dbReference>
<evidence type="ECO:0000256" key="2">
    <source>
        <dbReference type="ARBA" id="ARBA00023015"/>
    </source>
</evidence>
<reference evidence="7 8" key="1">
    <citation type="submission" date="2019-01" db="EMBL/GenBank/DDBJ databases">
        <title>Sequencing of cultivated peanut Arachis hypogaea provides insights into genome evolution and oil improvement.</title>
        <authorList>
            <person name="Chen X."/>
        </authorList>
    </citation>
    <scope>NUCLEOTIDE SEQUENCE [LARGE SCALE GENOMIC DNA]</scope>
    <source>
        <strain evidence="8">cv. Fuhuasheng</strain>
        <tissue evidence="7">Leaves</tissue>
    </source>
</reference>
<dbReference type="AlphaFoldDB" id="A0A445AEZ1"/>
<dbReference type="SUPFAM" id="SSF55455">
    <property type="entry name" value="SRF-like"/>
    <property type="match status" value="1"/>
</dbReference>
<dbReference type="EMBL" id="SDMP01000012">
    <property type="protein sequence ID" value="RYR24993.1"/>
    <property type="molecule type" value="Genomic_DNA"/>
</dbReference>
<keyword evidence="4" id="KW-0804">Transcription</keyword>
<sequence length="318" mass="35963">MENGSEMIKKTKGRQKIEIKRIENKKNCQIAFTKRKDGLLKKANELKSLCDAGVDLIIYSSSGKAYYYGDSSLKTMNMALSNEQQPQGSNQFLGYIMEGMSRMDMQNLIKKNDSLVDRLNAEKERAKTFSRILKTIKNDNITNWWDMIGQSCEKDKEIEEILVVLQQTLKNQISLKIVVNQVAVTTVAESVASIFYDGDQTMDQVNPEVIGSYPTHGSMSTFSNIAFATGVNPFDAMRELDDQSTPVWYPSYQHQQGYNGLFLYDVNNRNGVGRNSGDDDIGNHFYHSNSNHNNGGGFFDFLYQNNPFNNGYGRGGFF</sequence>
<dbReference type="STRING" id="3818.A0A445AEZ1"/>
<dbReference type="PANTHER" id="PTHR11945:SF629">
    <property type="entry name" value="OS02G0164450 PROTEIN"/>
    <property type="match status" value="1"/>
</dbReference>
<keyword evidence="8" id="KW-1185">Reference proteome</keyword>
<dbReference type="PRINTS" id="PR00404">
    <property type="entry name" value="MADSDOMAIN"/>
</dbReference>
<dbReference type="GO" id="GO:0046983">
    <property type="term" value="F:protein dimerization activity"/>
    <property type="evidence" value="ECO:0007669"/>
    <property type="project" value="InterPro"/>
</dbReference>
<dbReference type="GO" id="GO:0000981">
    <property type="term" value="F:DNA-binding transcription factor activity, RNA polymerase II-specific"/>
    <property type="evidence" value="ECO:0007669"/>
    <property type="project" value="TreeGrafter"/>
</dbReference>
<dbReference type="Pfam" id="PF00319">
    <property type="entry name" value="SRF-TF"/>
    <property type="match status" value="1"/>
</dbReference>
<evidence type="ECO:0000313" key="7">
    <source>
        <dbReference type="EMBL" id="RYR24993.1"/>
    </source>
</evidence>
<evidence type="ECO:0000256" key="5">
    <source>
        <dbReference type="ARBA" id="ARBA00023242"/>
    </source>
</evidence>
<organism evidence="7 8">
    <name type="scientific">Arachis hypogaea</name>
    <name type="common">Peanut</name>
    <dbReference type="NCBI Taxonomy" id="3818"/>
    <lineage>
        <taxon>Eukaryota</taxon>
        <taxon>Viridiplantae</taxon>
        <taxon>Streptophyta</taxon>
        <taxon>Embryophyta</taxon>
        <taxon>Tracheophyta</taxon>
        <taxon>Spermatophyta</taxon>
        <taxon>Magnoliopsida</taxon>
        <taxon>eudicotyledons</taxon>
        <taxon>Gunneridae</taxon>
        <taxon>Pentapetalae</taxon>
        <taxon>rosids</taxon>
        <taxon>fabids</taxon>
        <taxon>Fabales</taxon>
        <taxon>Fabaceae</taxon>
        <taxon>Papilionoideae</taxon>
        <taxon>50 kb inversion clade</taxon>
        <taxon>dalbergioids sensu lato</taxon>
        <taxon>Dalbergieae</taxon>
        <taxon>Pterocarpus clade</taxon>
        <taxon>Arachis</taxon>
    </lineage>
</organism>
<proteinExistence type="predicted"/>
<keyword evidence="2" id="KW-0805">Transcription regulation</keyword>
<evidence type="ECO:0000313" key="8">
    <source>
        <dbReference type="Proteomes" id="UP000289738"/>
    </source>
</evidence>
<evidence type="ECO:0000259" key="6">
    <source>
        <dbReference type="PROSITE" id="PS50066"/>
    </source>
</evidence>
<comment type="caution">
    <text evidence="7">The sequence shown here is derived from an EMBL/GenBank/DDBJ whole genome shotgun (WGS) entry which is preliminary data.</text>
</comment>
<keyword evidence="3" id="KW-0238">DNA-binding</keyword>
<dbReference type="GO" id="GO:0000978">
    <property type="term" value="F:RNA polymerase II cis-regulatory region sequence-specific DNA binding"/>
    <property type="evidence" value="ECO:0007669"/>
    <property type="project" value="TreeGrafter"/>
</dbReference>
<evidence type="ECO:0000256" key="4">
    <source>
        <dbReference type="ARBA" id="ARBA00023163"/>
    </source>
</evidence>
<dbReference type="Gene3D" id="3.40.1810.10">
    <property type="entry name" value="Transcription factor, MADS-box"/>
    <property type="match status" value="1"/>
</dbReference>
<feature type="domain" description="MADS-box" evidence="6">
    <location>
        <begin position="12"/>
        <end position="72"/>
    </location>
</feature>
<dbReference type="Proteomes" id="UP000289738">
    <property type="component" value="Chromosome B02"/>
</dbReference>
<accession>A0A445AEZ1</accession>
<dbReference type="SMART" id="SM00432">
    <property type="entry name" value="MADS"/>
    <property type="match status" value="1"/>
</dbReference>
<name>A0A445AEZ1_ARAHY</name>
<comment type="subcellular location">
    <subcellularLocation>
        <location evidence="1">Nucleus</location>
    </subcellularLocation>
</comment>
<dbReference type="PROSITE" id="PS50066">
    <property type="entry name" value="MADS_BOX_2"/>
    <property type="match status" value="1"/>
</dbReference>
<evidence type="ECO:0000256" key="3">
    <source>
        <dbReference type="ARBA" id="ARBA00023125"/>
    </source>
</evidence>
<protein>
    <recommendedName>
        <fullName evidence="6">MADS-box domain-containing protein</fullName>
    </recommendedName>
</protein>
<dbReference type="InterPro" id="IPR036879">
    <property type="entry name" value="TF_MADSbox_sf"/>
</dbReference>
<keyword evidence="5" id="KW-0539">Nucleus</keyword>
<dbReference type="InterPro" id="IPR002100">
    <property type="entry name" value="TF_MADSbox"/>
</dbReference>